<proteinExistence type="predicted"/>
<dbReference type="AlphaFoldDB" id="V8P2I1"/>
<keyword evidence="2" id="KW-0675">Receptor</keyword>
<keyword evidence="3" id="KW-1185">Reference proteome</keyword>
<name>V8P2I1_OPHHA</name>
<reference evidence="2 3" key="1">
    <citation type="journal article" date="2013" name="Proc. Natl. Acad. Sci. U.S.A.">
        <title>The king cobra genome reveals dynamic gene evolution and adaptation in the snake venom system.</title>
        <authorList>
            <person name="Vonk F.J."/>
            <person name="Casewell N.R."/>
            <person name="Henkel C.V."/>
            <person name="Heimberg A.M."/>
            <person name="Jansen H.J."/>
            <person name="McCleary R.J."/>
            <person name="Kerkkamp H.M."/>
            <person name="Vos R.A."/>
            <person name="Guerreiro I."/>
            <person name="Calvete J.J."/>
            <person name="Wuster W."/>
            <person name="Woods A.E."/>
            <person name="Logan J.M."/>
            <person name="Harrison R.A."/>
            <person name="Castoe T.A."/>
            <person name="de Koning A.P."/>
            <person name="Pollock D.D."/>
            <person name="Yandell M."/>
            <person name="Calderon D."/>
            <person name="Renjifo C."/>
            <person name="Currier R.B."/>
            <person name="Salgado D."/>
            <person name="Pla D."/>
            <person name="Sanz L."/>
            <person name="Hyder A.S."/>
            <person name="Ribeiro J.M."/>
            <person name="Arntzen J.W."/>
            <person name="van den Thillart G.E."/>
            <person name="Boetzer M."/>
            <person name="Pirovano W."/>
            <person name="Dirks R.P."/>
            <person name="Spaink H.P."/>
            <person name="Duboule D."/>
            <person name="McGlinn E."/>
            <person name="Kini R.M."/>
            <person name="Richardson M.K."/>
        </authorList>
    </citation>
    <scope>NUCLEOTIDE SEQUENCE</scope>
    <source>
        <tissue evidence="2">Blood</tissue>
    </source>
</reference>
<evidence type="ECO:0000313" key="3">
    <source>
        <dbReference type="Proteomes" id="UP000018936"/>
    </source>
</evidence>
<dbReference type="Gene3D" id="2.80.10.50">
    <property type="match status" value="1"/>
</dbReference>
<feature type="domain" description="Inositol 1,4,5-trisphosphate/ryanodine receptor" evidence="1">
    <location>
        <begin position="3"/>
        <end position="30"/>
    </location>
</feature>
<gene>
    <name evidence="2" type="primary">Itpr3</name>
    <name evidence="2" type="ORF">L345_05725</name>
</gene>
<dbReference type="InterPro" id="IPR014821">
    <property type="entry name" value="Ins145_P3_rcpt"/>
</dbReference>
<organism evidence="2 3">
    <name type="scientific">Ophiophagus hannah</name>
    <name type="common">King cobra</name>
    <name type="synonym">Naja hannah</name>
    <dbReference type="NCBI Taxonomy" id="8665"/>
    <lineage>
        <taxon>Eukaryota</taxon>
        <taxon>Metazoa</taxon>
        <taxon>Chordata</taxon>
        <taxon>Craniata</taxon>
        <taxon>Vertebrata</taxon>
        <taxon>Euteleostomi</taxon>
        <taxon>Lepidosauria</taxon>
        <taxon>Squamata</taxon>
        <taxon>Bifurcata</taxon>
        <taxon>Unidentata</taxon>
        <taxon>Episquamata</taxon>
        <taxon>Toxicofera</taxon>
        <taxon>Serpentes</taxon>
        <taxon>Colubroidea</taxon>
        <taxon>Elapidae</taxon>
        <taxon>Elapinae</taxon>
        <taxon>Ophiophagus</taxon>
    </lineage>
</organism>
<feature type="non-terminal residue" evidence="2">
    <location>
        <position position="93"/>
    </location>
</feature>
<dbReference type="Proteomes" id="UP000018936">
    <property type="component" value="Unassembled WGS sequence"/>
</dbReference>
<comment type="caution">
    <text evidence="2">The sequence shown here is derived from an EMBL/GenBank/DDBJ whole genome shotgun (WGS) entry which is preliminary data.</text>
</comment>
<dbReference type="Pfam" id="PF08709">
    <property type="entry name" value="Ins145_P3_rec"/>
    <property type="match status" value="1"/>
</dbReference>
<accession>V8P2I1</accession>
<protein>
    <submittedName>
        <fullName evidence="2">Inositol 1,4,5-trisphosphate receptor type 3</fullName>
    </submittedName>
</protein>
<dbReference type="OrthoDB" id="76898at2759"/>
<sequence length="93" mass="10210">MNEMSSFLHIGDIVSLYAEGSVNGFISTLGSTTAVEICWMILGQSHSIQPISHDCYQILKDLILKGRSSKLVDDRCVVEPAAGDLDNPPKKFR</sequence>
<evidence type="ECO:0000259" key="1">
    <source>
        <dbReference type="Pfam" id="PF08709"/>
    </source>
</evidence>
<dbReference type="EMBL" id="AZIM01001009">
    <property type="protein sequence ID" value="ETE68485.1"/>
    <property type="molecule type" value="Genomic_DNA"/>
</dbReference>
<evidence type="ECO:0000313" key="2">
    <source>
        <dbReference type="EMBL" id="ETE68485.1"/>
    </source>
</evidence>